<reference evidence="1" key="3">
    <citation type="journal article" date="2017" name="Nature">
        <title>Genome sequence of the progenitor of the wheat D genome Aegilops tauschii.</title>
        <authorList>
            <person name="Luo M.C."/>
            <person name="Gu Y.Q."/>
            <person name="Puiu D."/>
            <person name="Wang H."/>
            <person name="Twardziok S.O."/>
            <person name="Deal K.R."/>
            <person name="Huo N."/>
            <person name="Zhu T."/>
            <person name="Wang L."/>
            <person name="Wang Y."/>
            <person name="McGuire P.E."/>
            <person name="Liu S."/>
            <person name="Long H."/>
            <person name="Ramasamy R.K."/>
            <person name="Rodriguez J.C."/>
            <person name="Van S.L."/>
            <person name="Yuan L."/>
            <person name="Wang Z."/>
            <person name="Xia Z."/>
            <person name="Xiao L."/>
            <person name="Anderson O.D."/>
            <person name="Ouyang S."/>
            <person name="Liang Y."/>
            <person name="Zimin A.V."/>
            <person name="Pertea G."/>
            <person name="Qi P."/>
            <person name="Bennetzen J.L."/>
            <person name="Dai X."/>
            <person name="Dawson M.W."/>
            <person name="Muller H.G."/>
            <person name="Kugler K."/>
            <person name="Rivarola-Duarte L."/>
            <person name="Spannagl M."/>
            <person name="Mayer K.F.X."/>
            <person name="Lu F.H."/>
            <person name="Bevan M.W."/>
            <person name="Leroy P."/>
            <person name="Li P."/>
            <person name="You F.M."/>
            <person name="Sun Q."/>
            <person name="Liu Z."/>
            <person name="Lyons E."/>
            <person name="Wicker T."/>
            <person name="Salzberg S.L."/>
            <person name="Devos K.M."/>
            <person name="Dvorak J."/>
        </authorList>
    </citation>
    <scope>NUCLEOTIDE SEQUENCE [LARGE SCALE GENOMIC DNA]</scope>
    <source>
        <strain evidence="1">cv. AL8/78</strain>
    </source>
</reference>
<dbReference type="Gramene" id="AET5Gv21143100.5">
    <property type="protein sequence ID" value="AET5Gv21143100.5"/>
    <property type="gene ID" value="AET5Gv21143100"/>
</dbReference>
<keyword evidence="2" id="KW-1185">Reference proteome</keyword>
<protein>
    <submittedName>
        <fullName evidence="1">Uncharacterized protein</fullName>
    </submittedName>
</protein>
<reference evidence="1" key="5">
    <citation type="journal article" date="2021" name="G3 (Bethesda)">
        <title>Aegilops tauschii genome assembly Aet v5.0 features greater sequence contiguity and improved annotation.</title>
        <authorList>
            <person name="Wang L."/>
            <person name="Zhu T."/>
            <person name="Rodriguez J.C."/>
            <person name="Deal K.R."/>
            <person name="Dubcovsky J."/>
            <person name="McGuire P.E."/>
            <person name="Lux T."/>
            <person name="Spannagl M."/>
            <person name="Mayer K.F.X."/>
            <person name="Baldrich P."/>
            <person name="Meyers B.C."/>
            <person name="Huo N."/>
            <person name="Gu Y.Q."/>
            <person name="Zhou H."/>
            <person name="Devos K.M."/>
            <person name="Bennetzen J.L."/>
            <person name="Unver T."/>
            <person name="Budak H."/>
            <person name="Gulick P.J."/>
            <person name="Galiba G."/>
            <person name="Kalapos B."/>
            <person name="Nelson D.R."/>
            <person name="Li P."/>
            <person name="You F.M."/>
            <person name="Luo M.C."/>
            <person name="Dvorak J."/>
        </authorList>
    </citation>
    <scope>NUCLEOTIDE SEQUENCE [LARGE SCALE GENOMIC DNA]</scope>
    <source>
        <strain evidence="1">cv. AL8/78</strain>
    </source>
</reference>
<proteinExistence type="predicted"/>
<evidence type="ECO:0000313" key="1">
    <source>
        <dbReference type="EnsemblPlants" id="AET5Gv21143100.5"/>
    </source>
</evidence>
<dbReference type="EnsemblPlants" id="AET5Gv21143100.5">
    <property type="protein sequence ID" value="AET5Gv21143100.5"/>
    <property type="gene ID" value="AET5Gv21143100"/>
</dbReference>
<reference evidence="1" key="4">
    <citation type="submission" date="2019-03" db="UniProtKB">
        <authorList>
            <consortium name="EnsemblPlants"/>
        </authorList>
    </citation>
    <scope>IDENTIFICATION</scope>
</reference>
<evidence type="ECO:0000313" key="2">
    <source>
        <dbReference type="Proteomes" id="UP000015105"/>
    </source>
</evidence>
<dbReference type="AlphaFoldDB" id="A0A453MCU0"/>
<reference evidence="2" key="1">
    <citation type="journal article" date="2014" name="Science">
        <title>Ancient hybridizations among the ancestral genomes of bread wheat.</title>
        <authorList>
            <consortium name="International Wheat Genome Sequencing Consortium,"/>
            <person name="Marcussen T."/>
            <person name="Sandve S.R."/>
            <person name="Heier L."/>
            <person name="Spannagl M."/>
            <person name="Pfeifer M."/>
            <person name="Jakobsen K.S."/>
            <person name="Wulff B.B."/>
            <person name="Steuernagel B."/>
            <person name="Mayer K.F."/>
            <person name="Olsen O.A."/>
        </authorList>
    </citation>
    <scope>NUCLEOTIDE SEQUENCE [LARGE SCALE GENOMIC DNA]</scope>
    <source>
        <strain evidence="2">cv. AL8/78</strain>
    </source>
</reference>
<organism evidence="1 2">
    <name type="scientific">Aegilops tauschii subsp. strangulata</name>
    <name type="common">Goatgrass</name>
    <dbReference type="NCBI Taxonomy" id="200361"/>
    <lineage>
        <taxon>Eukaryota</taxon>
        <taxon>Viridiplantae</taxon>
        <taxon>Streptophyta</taxon>
        <taxon>Embryophyta</taxon>
        <taxon>Tracheophyta</taxon>
        <taxon>Spermatophyta</taxon>
        <taxon>Magnoliopsida</taxon>
        <taxon>Liliopsida</taxon>
        <taxon>Poales</taxon>
        <taxon>Poaceae</taxon>
        <taxon>BOP clade</taxon>
        <taxon>Pooideae</taxon>
        <taxon>Triticodae</taxon>
        <taxon>Triticeae</taxon>
        <taxon>Triticinae</taxon>
        <taxon>Aegilops</taxon>
    </lineage>
</organism>
<name>A0A453MCU0_AEGTS</name>
<accession>A0A453MCU0</accession>
<sequence length="73" mass="8184">MQWRRYTNSALGGGTGTGQNMRVQVWGDQTIIFSHLSSHLNISSEEEFYAMTWFSNWAVDGDHISQLTGLFGG</sequence>
<dbReference type="Proteomes" id="UP000015105">
    <property type="component" value="Chromosome 5D"/>
</dbReference>
<reference evidence="2" key="2">
    <citation type="journal article" date="2017" name="Nat. Plants">
        <title>The Aegilops tauschii genome reveals multiple impacts of transposons.</title>
        <authorList>
            <person name="Zhao G."/>
            <person name="Zou C."/>
            <person name="Li K."/>
            <person name="Wang K."/>
            <person name="Li T."/>
            <person name="Gao L."/>
            <person name="Zhang X."/>
            <person name="Wang H."/>
            <person name="Yang Z."/>
            <person name="Liu X."/>
            <person name="Jiang W."/>
            <person name="Mao L."/>
            <person name="Kong X."/>
            <person name="Jiao Y."/>
            <person name="Jia J."/>
        </authorList>
    </citation>
    <scope>NUCLEOTIDE SEQUENCE [LARGE SCALE GENOMIC DNA]</scope>
    <source>
        <strain evidence="2">cv. AL8/78</strain>
    </source>
</reference>